<name>A0ABP7EKT7_9MICO</name>
<keyword evidence="8" id="KW-1185">Reference proteome</keyword>
<dbReference type="Proteomes" id="UP001501468">
    <property type="component" value="Unassembled WGS sequence"/>
</dbReference>
<evidence type="ECO:0000256" key="2">
    <source>
        <dbReference type="ARBA" id="ARBA00022692"/>
    </source>
</evidence>
<comment type="caution">
    <text evidence="7">The sequence shown here is derived from an EMBL/GenBank/DDBJ whole genome shotgun (WGS) entry which is preliminary data.</text>
</comment>
<reference evidence="8" key="1">
    <citation type="journal article" date="2019" name="Int. J. Syst. Evol. Microbiol.">
        <title>The Global Catalogue of Microorganisms (GCM) 10K type strain sequencing project: providing services to taxonomists for standard genome sequencing and annotation.</title>
        <authorList>
            <consortium name="The Broad Institute Genomics Platform"/>
            <consortium name="The Broad Institute Genome Sequencing Center for Infectious Disease"/>
            <person name="Wu L."/>
            <person name="Ma J."/>
        </authorList>
    </citation>
    <scope>NUCLEOTIDE SEQUENCE [LARGE SCALE GENOMIC DNA]</scope>
    <source>
        <strain evidence="8">JCM 17125</strain>
    </source>
</reference>
<feature type="compositionally biased region" description="Basic and acidic residues" evidence="5">
    <location>
        <begin position="212"/>
        <end position="226"/>
    </location>
</feature>
<evidence type="ECO:0000313" key="8">
    <source>
        <dbReference type="Proteomes" id="UP001501468"/>
    </source>
</evidence>
<evidence type="ECO:0000256" key="4">
    <source>
        <dbReference type="ARBA" id="ARBA00023136"/>
    </source>
</evidence>
<dbReference type="RefSeq" id="WP_344951039.1">
    <property type="nucleotide sequence ID" value="NZ_BAABDC010000010.1"/>
</dbReference>
<evidence type="ECO:0000256" key="3">
    <source>
        <dbReference type="ARBA" id="ARBA00022989"/>
    </source>
</evidence>
<evidence type="ECO:0000259" key="6">
    <source>
        <dbReference type="Pfam" id="PF06803"/>
    </source>
</evidence>
<evidence type="ECO:0000256" key="5">
    <source>
        <dbReference type="SAM" id="MobiDB-lite"/>
    </source>
</evidence>
<protein>
    <recommendedName>
        <fullName evidence="6">DUF1232 domain-containing protein</fullName>
    </recommendedName>
</protein>
<dbReference type="EMBL" id="BAABDC010000010">
    <property type="protein sequence ID" value="GAA3719732.1"/>
    <property type="molecule type" value="Genomic_DNA"/>
</dbReference>
<dbReference type="Pfam" id="PF06803">
    <property type="entry name" value="DUF1232"/>
    <property type="match status" value="1"/>
</dbReference>
<sequence>MKTASRIKMAATVASVVRASTRPGAPSISERVQAVPRLVRCTVDRTYAGTTLKRLGLVAGAVAYVASPVDLLPEAVLPVVGAADDAVVISWAIRTFFEETDRFMAWEAGQGLRRSRATSHEAGRHASAAVPMDAPGSTGPGGRGSAANALVPVTGVGGNSGLRPDRDTTGAAAPRSLLDGVVRLPGAGSRQRPSTGSTGGHGTRAAASGSSRGDRVRLPEGVRRAATDYVLESVRKRLER</sequence>
<dbReference type="InterPro" id="IPR010652">
    <property type="entry name" value="DUF1232"/>
</dbReference>
<organism evidence="7 8">
    <name type="scientific">Terrabacter ginsenosidimutans</name>
    <dbReference type="NCBI Taxonomy" id="490575"/>
    <lineage>
        <taxon>Bacteria</taxon>
        <taxon>Bacillati</taxon>
        <taxon>Actinomycetota</taxon>
        <taxon>Actinomycetes</taxon>
        <taxon>Micrococcales</taxon>
        <taxon>Intrasporangiaceae</taxon>
        <taxon>Terrabacter</taxon>
    </lineage>
</organism>
<keyword evidence="3" id="KW-1133">Transmembrane helix</keyword>
<proteinExistence type="predicted"/>
<gene>
    <name evidence="7" type="ORF">GCM10022399_40190</name>
</gene>
<keyword evidence="4" id="KW-0472">Membrane</keyword>
<accession>A0ABP7EKT7</accession>
<feature type="region of interest" description="Disordered" evidence="5">
    <location>
        <begin position="115"/>
        <end position="226"/>
    </location>
</feature>
<evidence type="ECO:0000313" key="7">
    <source>
        <dbReference type="EMBL" id="GAA3719732.1"/>
    </source>
</evidence>
<keyword evidence="2" id="KW-0812">Transmembrane</keyword>
<comment type="subcellular location">
    <subcellularLocation>
        <location evidence="1">Endomembrane system</location>
        <topology evidence="1">Multi-pass membrane protein</topology>
    </subcellularLocation>
</comment>
<evidence type="ECO:0000256" key="1">
    <source>
        <dbReference type="ARBA" id="ARBA00004127"/>
    </source>
</evidence>
<feature type="domain" description="DUF1232" evidence="6">
    <location>
        <begin position="56"/>
        <end position="91"/>
    </location>
</feature>